<feature type="compositionally biased region" description="Polar residues" evidence="13">
    <location>
        <begin position="101"/>
        <end position="111"/>
    </location>
</feature>
<feature type="domain" description="Protein kinase" evidence="14">
    <location>
        <begin position="263"/>
        <end position="531"/>
    </location>
</feature>
<sequence>MEMRQNSLRKSLSCPDGHQQIPAFVTSLFPSYKFLRLTRSKKTPGCIQHKRQVRASVRKHLPAWTTSDGRMANRKRMRPTEEEEDVQPPTKRRDSLPLVHVSQSSLDNTDTPAPKRRFAFPWPYARKSSSESEDSQPQVSKSRFHFSWPFNRRRSNEKGVQNHRVPERSDTQQITKQTSAVTETPPGKSLQGEKEGEEEENKEDEEEEQEERPDVEMEDNSSEFHTPHESVADMEIGSDPLLLPEKEEFPLRLDVLKEIEDKYLVMERLEEGYMSIVLKGLRREDLTPVALKKISRKYVQFVKVKVNKELLVLPLEVFMLLKVGAGSGSEGITPQLLDWYDAGQYVYLVFQRPIPCEDLLDYVFSKDRIRNLTFTDVTHDTKIIMRQLVDAAIEMEAKGVFHLDIKPQNVLIQKYLTPKAKFIDFGSAKLLHHKDQLFHEPQGSLEFSSPEWFREQQYKAGPTTVWQLGLVMFVLLLKRVPLVTEKSVASWTATPIPKNIPQECRLLLKGCLDKDPETRLTLEQMRDHTWLQEKPTWS</sequence>
<comment type="subcellular location">
    <subcellularLocation>
        <location evidence="1">Host cytoplasm</location>
    </subcellularLocation>
</comment>
<evidence type="ECO:0000256" key="11">
    <source>
        <dbReference type="ARBA" id="ARBA00047899"/>
    </source>
</evidence>
<evidence type="ECO:0000256" key="6">
    <source>
        <dbReference type="ARBA" id="ARBA00022679"/>
    </source>
</evidence>
<dbReference type="PANTHER" id="PTHR22984">
    <property type="entry name" value="SERINE/THREONINE-PROTEIN KINASE PIM"/>
    <property type="match status" value="1"/>
</dbReference>
<dbReference type="PROSITE" id="PS50011">
    <property type="entry name" value="PROTEIN_KINASE_DOM"/>
    <property type="match status" value="1"/>
</dbReference>
<dbReference type="EC" id="2.7.11.1" evidence="3"/>
<evidence type="ECO:0000256" key="9">
    <source>
        <dbReference type="ARBA" id="ARBA00022840"/>
    </source>
</evidence>
<reference evidence="15 16" key="1">
    <citation type="submission" date="2024-04" db="EMBL/GenBank/DDBJ databases">
        <authorList>
            <person name="Waldvogel A.-M."/>
            <person name="Schoenle A."/>
        </authorList>
    </citation>
    <scope>NUCLEOTIDE SEQUENCE [LARGE SCALE GENOMIC DNA]</scope>
</reference>
<evidence type="ECO:0000256" key="13">
    <source>
        <dbReference type="SAM" id="MobiDB-lite"/>
    </source>
</evidence>
<comment type="catalytic activity">
    <reaction evidence="12">
        <text>L-seryl-[protein] + ATP = O-phospho-L-seryl-[protein] + ADP + H(+)</text>
        <dbReference type="Rhea" id="RHEA:17989"/>
        <dbReference type="Rhea" id="RHEA-COMP:9863"/>
        <dbReference type="Rhea" id="RHEA-COMP:11604"/>
        <dbReference type="ChEBI" id="CHEBI:15378"/>
        <dbReference type="ChEBI" id="CHEBI:29999"/>
        <dbReference type="ChEBI" id="CHEBI:30616"/>
        <dbReference type="ChEBI" id="CHEBI:83421"/>
        <dbReference type="ChEBI" id="CHEBI:456216"/>
        <dbReference type="EC" id="2.7.11.1"/>
    </reaction>
</comment>
<organism evidence="15 16">
    <name type="scientific">Knipowitschia caucasica</name>
    <name type="common">Caucasian dwarf goby</name>
    <name type="synonym">Pomatoschistus caucasicus</name>
    <dbReference type="NCBI Taxonomy" id="637954"/>
    <lineage>
        <taxon>Eukaryota</taxon>
        <taxon>Metazoa</taxon>
        <taxon>Chordata</taxon>
        <taxon>Craniata</taxon>
        <taxon>Vertebrata</taxon>
        <taxon>Euteleostomi</taxon>
        <taxon>Actinopterygii</taxon>
        <taxon>Neopterygii</taxon>
        <taxon>Teleostei</taxon>
        <taxon>Neoteleostei</taxon>
        <taxon>Acanthomorphata</taxon>
        <taxon>Gobiaria</taxon>
        <taxon>Gobiiformes</taxon>
        <taxon>Gobioidei</taxon>
        <taxon>Gobiidae</taxon>
        <taxon>Gobiinae</taxon>
        <taxon>Knipowitschia</taxon>
    </lineage>
</organism>
<gene>
    <name evidence="15" type="ORF">KC01_LOCUS12410</name>
</gene>
<dbReference type="PROSITE" id="PS00108">
    <property type="entry name" value="PROTEIN_KINASE_ST"/>
    <property type="match status" value="1"/>
</dbReference>
<evidence type="ECO:0000256" key="12">
    <source>
        <dbReference type="ARBA" id="ARBA00048679"/>
    </source>
</evidence>
<evidence type="ECO:0000256" key="7">
    <source>
        <dbReference type="ARBA" id="ARBA00022741"/>
    </source>
</evidence>
<dbReference type="SMART" id="SM00220">
    <property type="entry name" value="S_TKc"/>
    <property type="match status" value="1"/>
</dbReference>
<comment type="similarity">
    <text evidence="2">Belongs to the protein kinase superfamily. CAMK Ser/Thr protein kinase family. PIM subfamily.</text>
</comment>
<dbReference type="GO" id="GO:0004674">
    <property type="term" value="F:protein serine/threonine kinase activity"/>
    <property type="evidence" value="ECO:0007669"/>
    <property type="project" value="UniProtKB-KW"/>
</dbReference>
<dbReference type="Pfam" id="PF00069">
    <property type="entry name" value="Pkinase"/>
    <property type="match status" value="1"/>
</dbReference>
<evidence type="ECO:0000256" key="10">
    <source>
        <dbReference type="ARBA" id="ARBA00023200"/>
    </source>
</evidence>
<feature type="compositionally biased region" description="Polar residues" evidence="13">
    <location>
        <begin position="171"/>
        <end position="182"/>
    </location>
</feature>
<dbReference type="PANTHER" id="PTHR22984:SF25">
    <property type="entry name" value="PROTEIN KINASE DOMAIN-CONTAINING PROTEIN"/>
    <property type="match status" value="1"/>
</dbReference>
<keyword evidence="8" id="KW-0418">Kinase</keyword>
<keyword evidence="10" id="KW-1035">Host cytoplasm</keyword>
<evidence type="ECO:0000313" key="15">
    <source>
        <dbReference type="EMBL" id="CAL1581674.1"/>
    </source>
</evidence>
<proteinExistence type="inferred from homology"/>
<dbReference type="Gene3D" id="1.10.510.10">
    <property type="entry name" value="Transferase(Phosphotransferase) domain 1"/>
    <property type="match status" value="1"/>
</dbReference>
<feature type="compositionally biased region" description="Acidic residues" evidence="13">
    <location>
        <begin position="195"/>
        <end position="221"/>
    </location>
</feature>
<keyword evidence="7" id="KW-0547">Nucleotide-binding</keyword>
<evidence type="ECO:0000256" key="4">
    <source>
        <dbReference type="ARBA" id="ARBA00016885"/>
    </source>
</evidence>
<keyword evidence="16" id="KW-1185">Reference proteome</keyword>
<evidence type="ECO:0000256" key="5">
    <source>
        <dbReference type="ARBA" id="ARBA00022527"/>
    </source>
</evidence>
<feature type="region of interest" description="Disordered" evidence="13">
    <location>
        <begin position="45"/>
        <end position="233"/>
    </location>
</feature>
<dbReference type="EMBL" id="OZ035837">
    <property type="protein sequence ID" value="CAL1581674.1"/>
    <property type="molecule type" value="Genomic_DNA"/>
</dbReference>
<dbReference type="GO" id="GO:0005737">
    <property type="term" value="C:cytoplasm"/>
    <property type="evidence" value="ECO:0007669"/>
    <property type="project" value="TreeGrafter"/>
</dbReference>
<evidence type="ECO:0000259" key="14">
    <source>
        <dbReference type="PROSITE" id="PS50011"/>
    </source>
</evidence>
<dbReference type="GO" id="GO:0005524">
    <property type="term" value="F:ATP binding"/>
    <property type="evidence" value="ECO:0007669"/>
    <property type="project" value="UniProtKB-KW"/>
</dbReference>
<evidence type="ECO:0000256" key="8">
    <source>
        <dbReference type="ARBA" id="ARBA00022777"/>
    </source>
</evidence>
<evidence type="ECO:0000256" key="3">
    <source>
        <dbReference type="ARBA" id="ARBA00012513"/>
    </source>
</evidence>
<evidence type="ECO:0000313" key="16">
    <source>
        <dbReference type="Proteomes" id="UP001497482"/>
    </source>
</evidence>
<keyword evidence="9" id="KW-0067">ATP-binding</keyword>
<dbReference type="Proteomes" id="UP001497482">
    <property type="component" value="Chromosome 15"/>
</dbReference>
<name>A0AAV2K1U5_KNICA</name>
<feature type="compositionally biased region" description="Basic residues" evidence="13">
    <location>
        <begin position="45"/>
        <end position="61"/>
    </location>
</feature>
<protein>
    <recommendedName>
        <fullName evidence="4">Serine/threonine-protein kinase 1</fullName>
        <ecNumber evidence="3">2.7.11.1</ecNumber>
    </recommendedName>
</protein>
<dbReference type="InterPro" id="IPR051138">
    <property type="entry name" value="PIM_Ser/Thr_kinase"/>
</dbReference>
<evidence type="ECO:0000256" key="1">
    <source>
        <dbReference type="ARBA" id="ARBA00004192"/>
    </source>
</evidence>
<dbReference type="InterPro" id="IPR000719">
    <property type="entry name" value="Prot_kinase_dom"/>
</dbReference>
<evidence type="ECO:0000256" key="2">
    <source>
        <dbReference type="ARBA" id="ARBA00005505"/>
    </source>
</evidence>
<dbReference type="InterPro" id="IPR008271">
    <property type="entry name" value="Ser/Thr_kinase_AS"/>
</dbReference>
<keyword evidence="6" id="KW-0808">Transferase</keyword>
<dbReference type="AlphaFoldDB" id="A0AAV2K1U5"/>
<keyword evidence="5" id="KW-0723">Serine/threonine-protein kinase</keyword>
<comment type="catalytic activity">
    <reaction evidence="11">
        <text>L-threonyl-[protein] + ATP = O-phospho-L-threonyl-[protein] + ADP + H(+)</text>
        <dbReference type="Rhea" id="RHEA:46608"/>
        <dbReference type="Rhea" id="RHEA-COMP:11060"/>
        <dbReference type="Rhea" id="RHEA-COMP:11605"/>
        <dbReference type="ChEBI" id="CHEBI:15378"/>
        <dbReference type="ChEBI" id="CHEBI:30013"/>
        <dbReference type="ChEBI" id="CHEBI:30616"/>
        <dbReference type="ChEBI" id="CHEBI:61977"/>
        <dbReference type="ChEBI" id="CHEBI:456216"/>
        <dbReference type="EC" id="2.7.11.1"/>
    </reaction>
</comment>
<accession>A0AAV2K1U5</accession>
<dbReference type="SUPFAM" id="SSF56112">
    <property type="entry name" value="Protein kinase-like (PK-like)"/>
    <property type="match status" value="1"/>
</dbReference>
<dbReference type="Gene3D" id="3.30.200.20">
    <property type="entry name" value="Phosphorylase Kinase, domain 1"/>
    <property type="match status" value="1"/>
</dbReference>
<dbReference type="InterPro" id="IPR011009">
    <property type="entry name" value="Kinase-like_dom_sf"/>
</dbReference>